<dbReference type="Pfam" id="PF07963">
    <property type="entry name" value="N_methyl"/>
    <property type="match status" value="1"/>
</dbReference>
<accession>A0A6M4INM8</accession>
<dbReference type="RefSeq" id="WP_171224019.1">
    <property type="nucleotide sequence ID" value="NZ_CP053085.1"/>
</dbReference>
<evidence type="ECO:0000313" key="3">
    <source>
        <dbReference type="Proteomes" id="UP000500938"/>
    </source>
</evidence>
<dbReference type="EMBL" id="CP053085">
    <property type="protein sequence ID" value="QJR34592.1"/>
    <property type="molecule type" value="Genomic_DNA"/>
</dbReference>
<sequence>MPRLTSVRRRGFTMVEMLVTMTILSVIGIIVSRLMMGQQRFYQRTNEQMGMRRELRSAMNLVPADLRSISSSGGDLTTFNSNSLTFRAVLGASAVCARPSNSALDLPPLNMARNTVTSWYTTPQAGDTVWAFNDSLSRGAEDDVWVPLRITAVSQSAVLCPLSPFIDAILDVGKPRFRVTVTPNLPDSIKVGSALRFTRSARFQLTAQSSGRYYLTRAEYVGGAWQGATAVSGPYEAPSGSNGGIRFTYFDSLGLAVTNPALGRDVARIDMILRAKGANSSGGVGSSSTSNTDSLAFRIALRNRQ</sequence>
<dbReference type="InterPro" id="IPR012902">
    <property type="entry name" value="N_methyl_site"/>
</dbReference>
<organism evidence="2 3">
    <name type="scientific">Gemmatimonas groenlandica</name>
    <dbReference type="NCBI Taxonomy" id="2732249"/>
    <lineage>
        <taxon>Bacteria</taxon>
        <taxon>Pseudomonadati</taxon>
        <taxon>Gemmatimonadota</taxon>
        <taxon>Gemmatimonadia</taxon>
        <taxon>Gemmatimonadales</taxon>
        <taxon>Gemmatimonadaceae</taxon>
        <taxon>Gemmatimonas</taxon>
    </lineage>
</organism>
<dbReference type="InterPro" id="IPR045584">
    <property type="entry name" value="Pilin-like"/>
</dbReference>
<keyword evidence="1" id="KW-1133">Transmembrane helix</keyword>
<dbReference type="KEGG" id="ggr:HKW67_03190"/>
<proteinExistence type="predicted"/>
<dbReference type="AlphaFoldDB" id="A0A6M4INM8"/>
<dbReference type="Proteomes" id="UP000500938">
    <property type="component" value="Chromosome"/>
</dbReference>
<evidence type="ECO:0000256" key="1">
    <source>
        <dbReference type="SAM" id="Phobius"/>
    </source>
</evidence>
<gene>
    <name evidence="2" type="ORF">HKW67_03190</name>
</gene>
<name>A0A6M4INM8_9BACT</name>
<feature type="transmembrane region" description="Helical" evidence="1">
    <location>
        <begin position="12"/>
        <end position="36"/>
    </location>
</feature>
<dbReference type="NCBIfam" id="TIGR02532">
    <property type="entry name" value="IV_pilin_GFxxxE"/>
    <property type="match status" value="1"/>
</dbReference>
<keyword evidence="3" id="KW-1185">Reference proteome</keyword>
<keyword evidence="1" id="KW-0812">Transmembrane</keyword>
<reference evidence="2 3" key="1">
    <citation type="submission" date="2020-05" db="EMBL/GenBank/DDBJ databases">
        <title>Complete genome sequence of Gemmatimonas greenlandica TET16.</title>
        <authorList>
            <person name="Zeng Y."/>
        </authorList>
    </citation>
    <scope>NUCLEOTIDE SEQUENCE [LARGE SCALE GENOMIC DNA]</scope>
    <source>
        <strain evidence="2 3">TET16</strain>
    </source>
</reference>
<protein>
    <submittedName>
        <fullName evidence="2">Prepilin-type N-terminal cleavage/methylation domain-containing protein</fullName>
    </submittedName>
</protein>
<evidence type="ECO:0000313" key="2">
    <source>
        <dbReference type="EMBL" id="QJR34592.1"/>
    </source>
</evidence>
<keyword evidence="1" id="KW-0472">Membrane</keyword>
<dbReference type="SUPFAM" id="SSF54523">
    <property type="entry name" value="Pili subunits"/>
    <property type="match status" value="1"/>
</dbReference>